<dbReference type="InterPro" id="IPR036719">
    <property type="entry name" value="Neuro-gated_channel_TM_sf"/>
</dbReference>
<dbReference type="Gene3D" id="2.70.170.10">
    <property type="entry name" value="Neurotransmitter-gated ion-channel ligand-binding domain"/>
    <property type="match status" value="1"/>
</dbReference>
<protein>
    <recommendedName>
        <fullName evidence="25">5-hydroxytryptamine receptor 3B</fullName>
    </recommendedName>
</protein>
<dbReference type="InterPro" id="IPR008132">
    <property type="entry name" value="5HT3_rcpt"/>
</dbReference>
<comment type="catalytic activity">
    <reaction evidence="18">
        <text>Ca(2+)(in) = Ca(2+)(out)</text>
        <dbReference type="Rhea" id="RHEA:29671"/>
        <dbReference type="ChEBI" id="CHEBI:29108"/>
    </reaction>
</comment>
<evidence type="ECO:0000256" key="10">
    <source>
        <dbReference type="ARBA" id="ARBA00023170"/>
    </source>
</evidence>
<dbReference type="Pfam" id="PF02931">
    <property type="entry name" value="Neur_chan_LBD"/>
    <property type="match status" value="1"/>
</dbReference>
<keyword evidence="11" id="KW-0325">Glycoprotein</keyword>
<evidence type="ECO:0000256" key="18">
    <source>
        <dbReference type="ARBA" id="ARBA00036634"/>
    </source>
</evidence>
<keyword evidence="24" id="KW-1185">Reference proteome</keyword>
<evidence type="ECO:0000256" key="2">
    <source>
        <dbReference type="ARBA" id="ARBA00022475"/>
    </source>
</evidence>
<evidence type="ECO:0000256" key="11">
    <source>
        <dbReference type="ARBA" id="ARBA00023180"/>
    </source>
</evidence>
<keyword evidence="14 20" id="KW-0407">Ion channel</keyword>
<dbReference type="CDD" id="cd19063">
    <property type="entry name" value="LGIC_TM_5-HT3"/>
    <property type="match status" value="1"/>
</dbReference>
<keyword evidence="3 20" id="KW-0812">Transmembrane</keyword>
<comment type="function">
    <text evidence="19">Forms serotonin (5-hydroxytryptamine/5-HT3)-activated cation-selective channel complexes, which when activated cause fast, depolarizing responses in neurons.</text>
</comment>
<evidence type="ECO:0000256" key="19">
    <source>
        <dbReference type="ARBA" id="ARBA00037540"/>
    </source>
</evidence>
<dbReference type="InterPro" id="IPR006202">
    <property type="entry name" value="Neur_chan_lig-bd"/>
</dbReference>
<evidence type="ECO:0000256" key="17">
    <source>
        <dbReference type="ARBA" id="ARBA00036239"/>
    </source>
</evidence>
<proteinExistence type="inferred from homology"/>
<keyword evidence="13" id="KW-1071">Ligand-gated ion channel</keyword>
<comment type="catalytic activity">
    <reaction evidence="16">
        <text>K(+)(in) = K(+)(out)</text>
        <dbReference type="Rhea" id="RHEA:29463"/>
        <dbReference type="ChEBI" id="CHEBI:29103"/>
    </reaction>
</comment>
<evidence type="ECO:0000256" key="15">
    <source>
        <dbReference type="ARBA" id="ARBA00034104"/>
    </source>
</evidence>
<dbReference type="InterPro" id="IPR038050">
    <property type="entry name" value="Neuro_actylchol_rec"/>
</dbReference>
<dbReference type="NCBIfam" id="TIGR00860">
    <property type="entry name" value="LIC"/>
    <property type="match status" value="1"/>
</dbReference>
<dbReference type="GO" id="GO:0004888">
    <property type="term" value="F:transmembrane signaling receptor activity"/>
    <property type="evidence" value="ECO:0007669"/>
    <property type="project" value="InterPro"/>
</dbReference>
<keyword evidence="9" id="KW-1015">Disulfide bond</keyword>
<comment type="similarity">
    <text evidence="20">Belongs to the ligand-gated ion channel (TC 1.A.9) family.</text>
</comment>
<dbReference type="InterPro" id="IPR006029">
    <property type="entry name" value="Neurotrans-gated_channel_TM"/>
</dbReference>
<feature type="transmembrane region" description="Helical" evidence="20">
    <location>
        <begin position="234"/>
        <end position="257"/>
    </location>
</feature>
<evidence type="ECO:0000256" key="12">
    <source>
        <dbReference type="ARBA" id="ARBA00023257"/>
    </source>
</evidence>
<dbReference type="SUPFAM" id="SSF90112">
    <property type="entry name" value="Neurotransmitter-gated ion-channel transmembrane pore"/>
    <property type="match status" value="1"/>
</dbReference>
<dbReference type="Pfam" id="PF02932">
    <property type="entry name" value="Neur_chan_memb"/>
    <property type="match status" value="1"/>
</dbReference>
<keyword evidence="10" id="KW-0675">Receptor</keyword>
<dbReference type="GeneTree" id="ENSGT00940000158478"/>
<gene>
    <name evidence="23" type="primary">HTR3B</name>
</gene>
<feature type="domain" description="Neurotransmitter-gated ion-channel transmembrane" evidence="22">
    <location>
        <begin position="240"/>
        <end position="455"/>
    </location>
</feature>
<evidence type="ECO:0000256" key="16">
    <source>
        <dbReference type="ARBA" id="ARBA00034430"/>
    </source>
</evidence>
<evidence type="ECO:0008006" key="25">
    <source>
        <dbReference type="Google" id="ProtNLM"/>
    </source>
</evidence>
<evidence type="ECO:0000256" key="14">
    <source>
        <dbReference type="ARBA" id="ARBA00023303"/>
    </source>
</evidence>
<dbReference type="InterPro" id="IPR036734">
    <property type="entry name" value="Neur_chan_lig-bd_sf"/>
</dbReference>
<keyword evidence="7 20" id="KW-0406">Ion transport</keyword>
<comment type="subcellular location">
    <subcellularLocation>
        <location evidence="15">Postsynaptic cell membrane</location>
        <topology evidence="15">Multi-pass membrane protein</topology>
    </subcellularLocation>
</comment>
<comment type="caution">
    <text evidence="20">Lacks conserved residue(s) required for the propagation of feature annotation.</text>
</comment>
<evidence type="ECO:0000256" key="8">
    <source>
        <dbReference type="ARBA" id="ARBA00023136"/>
    </source>
</evidence>
<dbReference type="Proteomes" id="UP000694402">
    <property type="component" value="Unassembled WGS sequence"/>
</dbReference>
<dbReference type="PRINTS" id="PR01709">
    <property type="entry name" value="5HT3ARECEPTR"/>
</dbReference>
<keyword evidence="1 20" id="KW-0813">Transport</keyword>
<feature type="domain" description="Neurotransmitter-gated ion-channel ligand-binding" evidence="21">
    <location>
        <begin position="27"/>
        <end position="233"/>
    </location>
</feature>
<evidence type="ECO:0000259" key="21">
    <source>
        <dbReference type="Pfam" id="PF02931"/>
    </source>
</evidence>
<evidence type="ECO:0000256" key="3">
    <source>
        <dbReference type="ARBA" id="ARBA00022692"/>
    </source>
</evidence>
<keyword evidence="6" id="KW-0770">Synapse</keyword>
<evidence type="ECO:0000256" key="5">
    <source>
        <dbReference type="ARBA" id="ARBA00022989"/>
    </source>
</evidence>
<reference evidence="23" key="1">
    <citation type="submission" date="2025-08" db="UniProtKB">
        <authorList>
            <consortium name="Ensembl"/>
        </authorList>
    </citation>
    <scope>IDENTIFICATION</scope>
</reference>
<evidence type="ECO:0000313" key="24">
    <source>
        <dbReference type="Proteomes" id="UP000694402"/>
    </source>
</evidence>
<evidence type="ECO:0000256" key="20">
    <source>
        <dbReference type="RuleBase" id="RU000687"/>
    </source>
</evidence>
<feature type="transmembrane region" description="Helical" evidence="20">
    <location>
        <begin position="443"/>
        <end position="462"/>
    </location>
</feature>
<evidence type="ECO:0000313" key="23">
    <source>
        <dbReference type="Ensembl" id="ENSOTSP00005029539.2"/>
    </source>
</evidence>
<evidence type="ECO:0000256" key="13">
    <source>
        <dbReference type="ARBA" id="ARBA00023286"/>
    </source>
</evidence>
<dbReference type="Gene3D" id="1.20.58.390">
    <property type="entry name" value="Neurotransmitter-gated ion-channel transmembrane domain"/>
    <property type="match status" value="1"/>
</dbReference>
<keyword evidence="2" id="KW-1003">Cell membrane</keyword>
<dbReference type="AlphaFoldDB" id="A0A8C8F4K2"/>
<dbReference type="SUPFAM" id="SSF63712">
    <property type="entry name" value="Nicotinic receptor ligand binding domain-like"/>
    <property type="match status" value="1"/>
</dbReference>
<dbReference type="InterPro" id="IPR006201">
    <property type="entry name" value="Neur_channel"/>
</dbReference>
<accession>A0A8C8F4K2</accession>
<reference evidence="23" key="2">
    <citation type="submission" date="2025-09" db="UniProtKB">
        <authorList>
            <consortium name="Ensembl"/>
        </authorList>
    </citation>
    <scope>IDENTIFICATION</scope>
</reference>
<evidence type="ECO:0000256" key="4">
    <source>
        <dbReference type="ARBA" id="ARBA00022729"/>
    </source>
</evidence>
<dbReference type="Ensembl" id="ENSOTST00005031938.2">
    <property type="protein sequence ID" value="ENSOTSP00005029539.2"/>
    <property type="gene ID" value="ENSOTSG00005013864.2"/>
</dbReference>
<evidence type="ECO:0000256" key="9">
    <source>
        <dbReference type="ARBA" id="ARBA00023157"/>
    </source>
</evidence>
<dbReference type="GO" id="GO:0045211">
    <property type="term" value="C:postsynaptic membrane"/>
    <property type="evidence" value="ECO:0007669"/>
    <property type="project" value="UniProtKB-SubCell"/>
</dbReference>
<comment type="catalytic activity">
    <reaction evidence="17">
        <text>Na(+)(in) = Na(+)(out)</text>
        <dbReference type="Rhea" id="RHEA:34963"/>
        <dbReference type="ChEBI" id="CHEBI:29101"/>
    </reaction>
</comment>
<dbReference type="InterPro" id="IPR018000">
    <property type="entry name" value="Neurotransmitter_ion_chnl_CS"/>
</dbReference>
<dbReference type="InterPro" id="IPR008133">
    <property type="entry name" value="5HT3_rcpt_A"/>
</dbReference>
<organism evidence="23 24">
    <name type="scientific">Oncorhynchus tshawytscha</name>
    <name type="common">Chinook salmon</name>
    <name type="synonym">Salmo tshawytscha</name>
    <dbReference type="NCBI Taxonomy" id="74940"/>
    <lineage>
        <taxon>Eukaryota</taxon>
        <taxon>Metazoa</taxon>
        <taxon>Chordata</taxon>
        <taxon>Craniata</taxon>
        <taxon>Vertebrata</taxon>
        <taxon>Euteleostomi</taxon>
        <taxon>Actinopterygii</taxon>
        <taxon>Neopterygii</taxon>
        <taxon>Teleostei</taxon>
        <taxon>Protacanthopterygii</taxon>
        <taxon>Salmoniformes</taxon>
        <taxon>Salmonidae</taxon>
        <taxon>Salmoninae</taxon>
        <taxon>Oncorhynchus</taxon>
    </lineage>
</organism>
<dbReference type="GO" id="GO:0005230">
    <property type="term" value="F:extracellular ligand-gated monoatomic ion channel activity"/>
    <property type="evidence" value="ECO:0007669"/>
    <property type="project" value="InterPro"/>
</dbReference>
<dbReference type="PROSITE" id="PS00236">
    <property type="entry name" value="NEUROTR_ION_CHANNEL"/>
    <property type="match status" value="1"/>
</dbReference>
<feature type="transmembrane region" description="Helical" evidence="20">
    <location>
        <begin position="295"/>
        <end position="321"/>
    </location>
</feature>
<dbReference type="InterPro" id="IPR049944">
    <property type="entry name" value="LGIC_TM_5-HT3"/>
</dbReference>
<evidence type="ECO:0000256" key="1">
    <source>
        <dbReference type="ARBA" id="ARBA00022448"/>
    </source>
</evidence>
<evidence type="ECO:0000256" key="7">
    <source>
        <dbReference type="ARBA" id="ARBA00023065"/>
    </source>
</evidence>
<keyword evidence="8 20" id="KW-0472">Membrane</keyword>
<evidence type="ECO:0000259" key="22">
    <source>
        <dbReference type="Pfam" id="PF02932"/>
    </source>
</evidence>
<keyword evidence="5 20" id="KW-1133">Transmembrane helix</keyword>
<keyword evidence="4" id="KW-0732">Signal</keyword>
<dbReference type="PANTHER" id="PTHR18945">
    <property type="entry name" value="NEUROTRANSMITTER GATED ION CHANNEL"/>
    <property type="match status" value="1"/>
</dbReference>
<dbReference type="PRINTS" id="PR00252">
    <property type="entry name" value="NRIONCHANNEL"/>
</dbReference>
<sequence>MIDLLLDFHSAPLAEQVADKPKRSALNQLTRTLLRKYDCGVRPVQNWTRPTLIHIDLILQSVLDVDGKTQQVTTSIWYRQIWTDEFLVWDPEEFDGITEISLSSDAIWVPDLIISEFVDVGESPAIPYVYVNSSGMVKNNKPIQVVSACDLELYAFPFDKQNCTLTFRSWLHSVNEVNLTLWRSAEEIANDQKSFMDDGEWELLSVPSRYWHLRLDDRDYAHIQFNVLIRRRPLLYVVSLLIPSIFLMVVDVISFYLPPNSGTRITFKTSILLGYTVFRVNLMNEMPATAIRTPLIGVFFAVCMALLVLNLSISIFVVKLLHHNEKEVKEMSVSACLLDNNKILSLGKKIDMFSSTLICSTPSSPFITPLTVHVVPPGYEFDLAPEEDLLSLSELQESAPRLERLLQEVVALRLYLQEGESDDLAQADWVALCCKVDILLFRVYLFILVVYTSTLLLLWASWSSA</sequence>
<name>A0A8C8F4K2_ONCTS</name>
<dbReference type="FunFam" id="2.70.170.10:FF:000017">
    <property type="entry name" value="5-hydroxytryptamine receptor 3A"/>
    <property type="match status" value="1"/>
</dbReference>
<keyword evidence="12" id="KW-0628">Postsynaptic cell membrane</keyword>
<dbReference type="PRINTS" id="PR01708">
    <property type="entry name" value="5HT3RECEPTOR"/>
</dbReference>
<evidence type="ECO:0000256" key="6">
    <source>
        <dbReference type="ARBA" id="ARBA00023018"/>
    </source>
</evidence>